<evidence type="ECO:0000313" key="2">
    <source>
        <dbReference type="Proteomes" id="UP001279734"/>
    </source>
</evidence>
<reference evidence="1" key="1">
    <citation type="submission" date="2023-05" db="EMBL/GenBank/DDBJ databases">
        <title>Nepenthes gracilis genome sequencing.</title>
        <authorList>
            <person name="Fukushima K."/>
        </authorList>
    </citation>
    <scope>NUCLEOTIDE SEQUENCE</scope>
    <source>
        <strain evidence="1">SING2019-196</strain>
    </source>
</reference>
<dbReference type="AlphaFoldDB" id="A0AAD3XR44"/>
<proteinExistence type="predicted"/>
<dbReference type="Proteomes" id="UP001279734">
    <property type="component" value="Unassembled WGS sequence"/>
</dbReference>
<gene>
    <name evidence="1" type="ORF">Nepgr_015445</name>
</gene>
<protein>
    <submittedName>
        <fullName evidence="1">Uncharacterized protein</fullName>
    </submittedName>
</protein>
<accession>A0AAD3XR44</accession>
<comment type="caution">
    <text evidence="1">The sequence shown here is derived from an EMBL/GenBank/DDBJ whole genome shotgun (WGS) entry which is preliminary data.</text>
</comment>
<evidence type="ECO:0000313" key="1">
    <source>
        <dbReference type="EMBL" id="GMH13604.1"/>
    </source>
</evidence>
<dbReference type="EMBL" id="BSYO01000013">
    <property type="protein sequence ID" value="GMH13604.1"/>
    <property type="molecule type" value="Genomic_DNA"/>
</dbReference>
<sequence length="116" mass="13331">MAVKDLAKVSTQGTFFNKSFCENIAGSQEAMEADMLQQFSQKVEVCCKDVSNRVLLFEELVILFSWRTSDDEVSEFIYTQDIVNMFHEMMAIHTISSGYGLPFHLQKFQPLVNFVM</sequence>
<keyword evidence="2" id="KW-1185">Reference proteome</keyword>
<organism evidence="1 2">
    <name type="scientific">Nepenthes gracilis</name>
    <name type="common">Slender pitcher plant</name>
    <dbReference type="NCBI Taxonomy" id="150966"/>
    <lineage>
        <taxon>Eukaryota</taxon>
        <taxon>Viridiplantae</taxon>
        <taxon>Streptophyta</taxon>
        <taxon>Embryophyta</taxon>
        <taxon>Tracheophyta</taxon>
        <taxon>Spermatophyta</taxon>
        <taxon>Magnoliopsida</taxon>
        <taxon>eudicotyledons</taxon>
        <taxon>Gunneridae</taxon>
        <taxon>Pentapetalae</taxon>
        <taxon>Caryophyllales</taxon>
        <taxon>Nepenthaceae</taxon>
        <taxon>Nepenthes</taxon>
    </lineage>
</organism>
<name>A0AAD3XR44_NEPGR</name>